<keyword evidence="7" id="KW-1185">Reference proteome</keyword>
<feature type="domain" description="HTH lacI-type" evidence="5">
    <location>
        <begin position="2"/>
        <end position="56"/>
    </location>
</feature>
<keyword evidence="4" id="KW-0804">Transcription</keyword>
<accession>A0A939C3B6</accession>
<dbReference type="InterPro" id="IPR028082">
    <property type="entry name" value="Peripla_BP_I"/>
</dbReference>
<protein>
    <submittedName>
        <fullName evidence="6">LacI family DNA-binding transcriptional regulator</fullName>
    </submittedName>
</protein>
<dbReference type="GO" id="GO:0003700">
    <property type="term" value="F:DNA-binding transcription factor activity"/>
    <property type="evidence" value="ECO:0007669"/>
    <property type="project" value="TreeGrafter"/>
</dbReference>
<dbReference type="Pfam" id="PF00532">
    <property type="entry name" value="Peripla_BP_1"/>
    <property type="match status" value="1"/>
</dbReference>
<organism evidence="6 7">
    <name type="scientific">Nakamurella flavida</name>
    <dbReference type="NCBI Taxonomy" id="363630"/>
    <lineage>
        <taxon>Bacteria</taxon>
        <taxon>Bacillati</taxon>
        <taxon>Actinomycetota</taxon>
        <taxon>Actinomycetes</taxon>
        <taxon>Nakamurellales</taxon>
        <taxon>Nakamurellaceae</taxon>
        <taxon>Nakamurella</taxon>
    </lineage>
</organism>
<proteinExistence type="predicted"/>
<dbReference type="PROSITE" id="PS50932">
    <property type="entry name" value="HTH_LACI_2"/>
    <property type="match status" value="1"/>
</dbReference>
<dbReference type="InterPro" id="IPR010982">
    <property type="entry name" value="Lambda_DNA-bd_dom_sf"/>
</dbReference>
<dbReference type="Proteomes" id="UP000663801">
    <property type="component" value="Unassembled WGS sequence"/>
</dbReference>
<dbReference type="Pfam" id="PF00356">
    <property type="entry name" value="LacI"/>
    <property type="match status" value="1"/>
</dbReference>
<dbReference type="EMBL" id="JAERWL010000010">
    <property type="protein sequence ID" value="MBM9477465.1"/>
    <property type="molecule type" value="Genomic_DNA"/>
</dbReference>
<sequence>MATIKDVAQRAGVAISTVSRILNGDPRARPETVQRVRAAAADLGYAPSALGRGLRTRSQSVWALVVADIENPLFTGATRGVEDVASAAGYSVLLGNSDEDAVKEQEYLRVAGRMRVAGMVLTPTSPRVDVTALRDSGIPVVCMDRPLGGRPPATDVVLVDTRTAAHQAVTRLVAEGARRVGCVTGARRTFTTTERVAGYTEALVDAGLPVDPDLVRYTDFRVDSARDATARLLREGVDALVVTSSLMTVGALGAVAEAGRRIGPGLRLATFDDAPWTSLLSPDIVLVSQPAYELGAEAGRMLLSRIADADQPVRSVTLTATVGSRTRSTVR</sequence>
<evidence type="ECO:0000256" key="3">
    <source>
        <dbReference type="ARBA" id="ARBA00023125"/>
    </source>
</evidence>
<dbReference type="CDD" id="cd01392">
    <property type="entry name" value="HTH_LacI"/>
    <property type="match status" value="1"/>
</dbReference>
<evidence type="ECO:0000313" key="6">
    <source>
        <dbReference type="EMBL" id="MBM9477465.1"/>
    </source>
</evidence>
<keyword evidence="2" id="KW-0805">Transcription regulation</keyword>
<dbReference type="SUPFAM" id="SSF47413">
    <property type="entry name" value="lambda repressor-like DNA-binding domains"/>
    <property type="match status" value="1"/>
</dbReference>
<dbReference type="SUPFAM" id="SSF53822">
    <property type="entry name" value="Periplasmic binding protein-like I"/>
    <property type="match status" value="1"/>
</dbReference>
<dbReference type="Gene3D" id="3.40.50.2300">
    <property type="match status" value="2"/>
</dbReference>
<reference evidence="6" key="1">
    <citation type="submission" date="2021-01" db="EMBL/GenBank/DDBJ databases">
        <title>KCTC 19127 draft genome.</title>
        <authorList>
            <person name="An D."/>
        </authorList>
    </citation>
    <scope>NUCLEOTIDE SEQUENCE</scope>
    <source>
        <strain evidence="6">KCTC 19127</strain>
    </source>
</reference>
<evidence type="ECO:0000256" key="1">
    <source>
        <dbReference type="ARBA" id="ARBA00022491"/>
    </source>
</evidence>
<comment type="caution">
    <text evidence="6">The sequence shown here is derived from an EMBL/GenBank/DDBJ whole genome shotgun (WGS) entry which is preliminary data.</text>
</comment>
<dbReference type="CDD" id="cd06267">
    <property type="entry name" value="PBP1_LacI_sugar_binding-like"/>
    <property type="match status" value="1"/>
</dbReference>
<evidence type="ECO:0000256" key="2">
    <source>
        <dbReference type="ARBA" id="ARBA00023015"/>
    </source>
</evidence>
<gene>
    <name evidence="6" type="ORF">JL107_13530</name>
</gene>
<dbReference type="PANTHER" id="PTHR30146">
    <property type="entry name" value="LACI-RELATED TRANSCRIPTIONAL REPRESSOR"/>
    <property type="match status" value="1"/>
</dbReference>
<dbReference type="RefSeq" id="WP_205257564.1">
    <property type="nucleotide sequence ID" value="NZ_BAAAPV010000003.1"/>
</dbReference>
<dbReference type="PANTHER" id="PTHR30146:SF148">
    <property type="entry name" value="HTH-TYPE TRANSCRIPTIONAL REPRESSOR PURR-RELATED"/>
    <property type="match status" value="1"/>
</dbReference>
<keyword evidence="1" id="KW-0678">Repressor</keyword>
<dbReference type="GO" id="GO:0000976">
    <property type="term" value="F:transcription cis-regulatory region binding"/>
    <property type="evidence" value="ECO:0007669"/>
    <property type="project" value="TreeGrafter"/>
</dbReference>
<keyword evidence="3 6" id="KW-0238">DNA-binding</keyword>
<evidence type="ECO:0000313" key="7">
    <source>
        <dbReference type="Proteomes" id="UP000663801"/>
    </source>
</evidence>
<dbReference type="SMART" id="SM00354">
    <property type="entry name" value="HTH_LACI"/>
    <property type="match status" value="1"/>
</dbReference>
<name>A0A939C3B6_9ACTN</name>
<evidence type="ECO:0000259" key="5">
    <source>
        <dbReference type="PROSITE" id="PS50932"/>
    </source>
</evidence>
<evidence type="ECO:0000256" key="4">
    <source>
        <dbReference type="ARBA" id="ARBA00023163"/>
    </source>
</evidence>
<dbReference type="InterPro" id="IPR001761">
    <property type="entry name" value="Peripla_BP/Lac1_sug-bd_dom"/>
</dbReference>
<dbReference type="AlphaFoldDB" id="A0A939C3B6"/>
<dbReference type="InterPro" id="IPR000843">
    <property type="entry name" value="HTH_LacI"/>
</dbReference>
<dbReference type="PRINTS" id="PR00036">
    <property type="entry name" value="HTHLACI"/>
</dbReference>
<dbReference type="Gene3D" id="1.10.260.40">
    <property type="entry name" value="lambda repressor-like DNA-binding domains"/>
    <property type="match status" value="1"/>
</dbReference>